<dbReference type="EMBL" id="JAACNO010002299">
    <property type="protein sequence ID" value="KAF4134382.1"/>
    <property type="molecule type" value="Genomic_DNA"/>
</dbReference>
<dbReference type="EMBL" id="WSZM01000152">
    <property type="protein sequence ID" value="KAF4040137.1"/>
    <property type="molecule type" value="Genomic_DNA"/>
</dbReference>
<organism evidence="1 3">
    <name type="scientific">Phytophthora infestans</name>
    <name type="common">Potato late blight agent</name>
    <name type="synonym">Botrytis infestans</name>
    <dbReference type="NCBI Taxonomy" id="4787"/>
    <lineage>
        <taxon>Eukaryota</taxon>
        <taxon>Sar</taxon>
        <taxon>Stramenopiles</taxon>
        <taxon>Oomycota</taxon>
        <taxon>Peronosporomycetes</taxon>
        <taxon>Peronosporales</taxon>
        <taxon>Peronosporaceae</taxon>
        <taxon>Phytophthora</taxon>
    </lineage>
</organism>
<proteinExistence type="predicted"/>
<dbReference type="AlphaFoldDB" id="A0A833S466"/>
<comment type="caution">
    <text evidence="1">The sequence shown here is derived from an EMBL/GenBank/DDBJ whole genome shotgun (WGS) entry which is preliminary data.</text>
</comment>
<evidence type="ECO:0000313" key="2">
    <source>
        <dbReference type="EMBL" id="KAF4134382.1"/>
    </source>
</evidence>
<accession>A0A833S466</accession>
<protein>
    <submittedName>
        <fullName evidence="1">Uncharacterized protein</fullName>
    </submittedName>
</protein>
<dbReference type="Proteomes" id="UP000704712">
    <property type="component" value="Unassembled WGS sequence"/>
</dbReference>
<evidence type="ECO:0000313" key="3">
    <source>
        <dbReference type="Proteomes" id="UP000602510"/>
    </source>
</evidence>
<evidence type="ECO:0000313" key="1">
    <source>
        <dbReference type="EMBL" id="KAF4040137.1"/>
    </source>
</evidence>
<dbReference type="Proteomes" id="UP000602510">
    <property type="component" value="Unassembled WGS sequence"/>
</dbReference>
<name>A0A833S466_PHYIN</name>
<keyword evidence="3" id="KW-1185">Reference proteome</keyword>
<reference evidence="1" key="1">
    <citation type="submission" date="2020-04" db="EMBL/GenBank/DDBJ databases">
        <title>Hybrid Assembly of Korean Phytophthora infestans isolates.</title>
        <authorList>
            <person name="Prokchorchik M."/>
            <person name="Lee Y."/>
            <person name="Seo J."/>
            <person name="Cho J.-H."/>
            <person name="Park Y.-E."/>
            <person name="Jang D.-C."/>
            <person name="Im J.-S."/>
            <person name="Choi J.-G."/>
            <person name="Park H.-J."/>
            <person name="Lee G.-B."/>
            <person name="Lee Y.-G."/>
            <person name="Hong S.-Y."/>
            <person name="Cho K."/>
            <person name="Sohn K.H."/>
        </authorList>
    </citation>
    <scope>NUCLEOTIDE SEQUENCE</scope>
    <source>
        <strain evidence="1">KR_1_A1</strain>
        <strain evidence="2">KR_2_A2</strain>
    </source>
</reference>
<sequence>MEGVEEAALARFRAWCVGNDISPNFVSEVGVEVAEDEVVEAVARDQRNAHKRFNVKVLDDINAGVTVTEAARLHGIKSRTAVHGWIHLEAAIRDACNRKRRSKCSVNGQGRVNSFPYCDELIQWNKEESLGRLIRRLIYQQGFSLRRLTKSILSTVDLEAEQRAFAIQVGTKVNATYARSCIFNFDETAAYYDATRTRIISERSAKKSVKIRGRTRSERASALLIVSAEGQKLRPVIMFTGKPVDASKKRGAVFRAK</sequence>
<gene>
    <name evidence="1" type="ORF">GN244_ATG07693</name>
    <name evidence="2" type="ORF">GN958_ATG16422</name>
</gene>